<feature type="domain" description="Gamma tubulin complex component C-terminal" evidence="7">
    <location>
        <begin position="880"/>
        <end position="1195"/>
    </location>
</feature>
<feature type="region of interest" description="Disordered" evidence="6">
    <location>
        <begin position="31"/>
        <end position="50"/>
    </location>
</feature>
<comment type="caution">
    <text evidence="9">The sequence shown here is derived from an EMBL/GenBank/DDBJ whole genome shotgun (WGS) entry which is preliminary data.</text>
</comment>
<dbReference type="GO" id="GO:0051321">
    <property type="term" value="P:meiotic cell cycle"/>
    <property type="evidence" value="ECO:0007669"/>
    <property type="project" value="TreeGrafter"/>
</dbReference>
<dbReference type="GO" id="GO:0005874">
    <property type="term" value="C:microtubule"/>
    <property type="evidence" value="ECO:0007669"/>
    <property type="project" value="UniProtKB-KW"/>
</dbReference>
<reference evidence="9 10" key="1">
    <citation type="submission" date="2024-01" db="EMBL/GenBank/DDBJ databases">
        <title>Genome assemblies of Stephania.</title>
        <authorList>
            <person name="Yang L."/>
        </authorList>
    </citation>
    <scope>NUCLEOTIDE SEQUENCE [LARGE SCALE GENOMIC DNA]</scope>
    <source>
        <strain evidence="9">JXDWG</strain>
        <tissue evidence="9">Leaf</tissue>
    </source>
</reference>
<dbReference type="InterPro" id="IPR007259">
    <property type="entry name" value="GCP"/>
</dbReference>
<comment type="similarity">
    <text evidence="2">Belongs to the TUBGCP family.</text>
</comment>
<accession>A0AAP0KS71</accession>
<evidence type="ECO:0000256" key="1">
    <source>
        <dbReference type="ARBA" id="ARBA00004245"/>
    </source>
</evidence>
<dbReference type="InterPro" id="IPR040457">
    <property type="entry name" value="GCP_C"/>
</dbReference>
<dbReference type="InterPro" id="IPR042241">
    <property type="entry name" value="GCP_C_sf"/>
</dbReference>
<dbReference type="PANTHER" id="PTHR19302">
    <property type="entry name" value="GAMMA TUBULIN COMPLEX PROTEIN"/>
    <property type="match status" value="1"/>
</dbReference>
<dbReference type="GO" id="GO:0031122">
    <property type="term" value="P:cytoplasmic microtubule organization"/>
    <property type="evidence" value="ECO:0007669"/>
    <property type="project" value="TreeGrafter"/>
</dbReference>
<evidence type="ECO:0000259" key="7">
    <source>
        <dbReference type="Pfam" id="PF04130"/>
    </source>
</evidence>
<dbReference type="GO" id="GO:0051225">
    <property type="term" value="P:spindle assembly"/>
    <property type="evidence" value="ECO:0007669"/>
    <property type="project" value="TreeGrafter"/>
</dbReference>
<evidence type="ECO:0000313" key="10">
    <source>
        <dbReference type="Proteomes" id="UP001419268"/>
    </source>
</evidence>
<dbReference type="FunFam" id="1.20.120.1900:FF:000018">
    <property type="entry name" value="Gamma-tubulin complex component 6 isoform A"/>
    <property type="match status" value="1"/>
</dbReference>
<feature type="domain" description="Gamma tubulin complex component protein N-terminal" evidence="8">
    <location>
        <begin position="66"/>
        <end position="415"/>
    </location>
</feature>
<keyword evidence="10" id="KW-1185">Reference proteome</keyword>
<dbReference type="Gene3D" id="1.20.120.1900">
    <property type="entry name" value="Gamma-tubulin complex, C-terminal domain"/>
    <property type="match status" value="1"/>
</dbReference>
<dbReference type="InterPro" id="IPR041470">
    <property type="entry name" value="GCP_N"/>
</dbReference>
<protein>
    <recommendedName>
        <fullName evidence="11">Gamma-tubulin complex component</fullName>
    </recommendedName>
</protein>
<dbReference type="Proteomes" id="UP001419268">
    <property type="component" value="Unassembled WGS sequence"/>
</dbReference>
<feature type="compositionally biased region" description="Polar residues" evidence="6">
    <location>
        <begin position="40"/>
        <end position="50"/>
    </location>
</feature>
<evidence type="ECO:0000259" key="8">
    <source>
        <dbReference type="Pfam" id="PF17681"/>
    </source>
</evidence>
<keyword evidence="3" id="KW-0963">Cytoplasm</keyword>
<dbReference type="EMBL" id="JBBNAG010000002">
    <property type="protein sequence ID" value="KAK9156978.1"/>
    <property type="molecule type" value="Genomic_DNA"/>
</dbReference>
<sequence>MAVDPSFASLFQNLKSDDPWLPPKTWESIATESGVRHPENQSSSPYPGLRQDTNSLSEVNLVRLSINALQGLESALISIQKLSEFFCTEPADRTSHRIPCLWQRSSSSNALGKILKSIGSSGVVALLLRKFVDYFLRDSSNVSDVSIEEENKIKGGDLERIENGIDQESGTGNRSTKSLVNQSFAVAVEKVLEGYICSLDTLYESVKVRRSPTASDSSNSPSVVGCLTSVVHSEITLLEVYLHTKELRNRIEALGSICRFKDAARAFSTSPLQDWTSEAAIGFCSFPKGADLLTYLYAQSRDADPVHSSLLKYLFTCSWEPYCIFINSWIYQARIDDPFEEFMVEYKDDSAPHLRGITGVPNGISLLSAKMRAGGSVPCFLEDYCLPLFRAGQQIQVLIKLLNLCHILCPGDNVYEGIIPYRDGSLSDHLSNWCPLTFSKCKMQELVLMRESLYHMMQEKLQVFFTRLDTRRQRMSGHVKPFGAGSICVESVAETEMNSLSLTLDETSPSTNEIESYNLYACTEESNASSPKSEIYDMDGSESSECSSLCSSAERSAIPSEPHVISIEDELRKLSDSRLLANLPHGNVMPNPSQSGSPHSPACSFGCSGDGIDPISYLVEDYHKETDLSYKYRAHFWRKGADGSKEVLDGGNSYFSELLVPDESVEKQPKEYPQFTEAKNEAHATDISSFSGSWDLKLNSNLFNINPIFAKNAWFHDKRSMGYSQLIPYFDFSVVEDPCKAYEEMLAVSRNNEWRVKLPLSTDVATPATGFVADTHGEKYNDGTDQRNSTLASSSSTLFNNIQLEKLLVKPSGGANWESSLSYLGKSGTDNAEGQRKSSRTTFDMPIDVVIDKCVIQEILLQYKYISNFTIKLLEEGFDLQQHLLALRRYHFMEFADWADLFIMALRRHKWHIAEASQSISEIQGFLDSAVQRSSCDRDPHKERLFVYIKSSTKMPPPTSVTGVHAFDYIALGYRVEWPVSMILTASALKVYADIFSFLIQVRLAVISLTDVWRSLKNLLHLVDRKDSGFSKWDKSCCNILVKMRHQITQFVSTLQQYVQSQLSHVSWCKFVYSLKHQVKDMFDLESLHMAYLADSLHLCFLSDEEKQVASIIKRILQCALDFHAYFTGNCWEVGSHQRDSSKLLERFNFSQVLTIKETFDKNLRELYICYLKSPRHRDFSLSRFWEHLNYNDYYSDVIGVGINQFAF</sequence>
<keyword evidence="4" id="KW-0493">Microtubule</keyword>
<dbReference type="GO" id="GO:0000922">
    <property type="term" value="C:spindle pole"/>
    <property type="evidence" value="ECO:0007669"/>
    <property type="project" value="InterPro"/>
</dbReference>
<dbReference type="GO" id="GO:0000278">
    <property type="term" value="P:mitotic cell cycle"/>
    <property type="evidence" value="ECO:0007669"/>
    <property type="project" value="TreeGrafter"/>
</dbReference>
<evidence type="ECO:0000256" key="5">
    <source>
        <dbReference type="ARBA" id="ARBA00023212"/>
    </source>
</evidence>
<gene>
    <name evidence="9" type="ORF">Scep_003552</name>
</gene>
<dbReference type="GO" id="GO:0000930">
    <property type="term" value="C:gamma-tubulin complex"/>
    <property type="evidence" value="ECO:0007669"/>
    <property type="project" value="TreeGrafter"/>
</dbReference>
<dbReference type="PANTHER" id="PTHR19302:SF70">
    <property type="entry name" value="GAMMA-TUBULIN COMPLEX COMPONENT 6"/>
    <property type="match status" value="1"/>
</dbReference>
<dbReference type="Pfam" id="PF04130">
    <property type="entry name" value="GCP_C_terminal"/>
    <property type="match status" value="1"/>
</dbReference>
<evidence type="ECO:0000256" key="4">
    <source>
        <dbReference type="ARBA" id="ARBA00022701"/>
    </source>
</evidence>
<proteinExistence type="inferred from homology"/>
<dbReference type="AlphaFoldDB" id="A0AAP0KS71"/>
<evidence type="ECO:0000256" key="2">
    <source>
        <dbReference type="ARBA" id="ARBA00010337"/>
    </source>
</evidence>
<dbReference type="GO" id="GO:0043015">
    <property type="term" value="F:gamma-tubulin binding"/>
    <property type="evidence" value="ECO:0007669"/>
    <property type="project" value="InterPro"/>
</dbReference>
<dbReference type="GO" id="GO:0007020">
    <property type="term" value="P:microtubule nucleation"/>
    <property type="evidence" value="ECO:0007669"/>
    <property type="project" value="InterPro"/>
</dbReference>
<evidence type="ECO:0000256" key="3">
    <source>
        <dbReference type="ARBA" id="ARBA00022490"/>
    </source>
</evidence>
<keyword evidence="5" id="KW-0206">Cytoskeleton</keyword>
<organism evidence="9 10">
    <name type="scientific">Stephania cephalantha</name>
    <dbReference type="NCBI Taxonomy" id="152367"/>
    <lineage>
        <taxon>Eukaryota</taxon>
        <taxon>Viridiplantae</taxon>
        <taxon>Streptophyta</taxon>
        <taxon>Embryophyta</taxon>
        <taxon>Tracheophyta</taxon>
        <taxon>Spermatophyta</taxon>
        <taxon>Magnoliopsida</taxon>
        <taxon>Ranunculales</taxon>
        <taxon>Menispermaceae</taxon>
        <taxon>Menispermoideae</taxon>
        <taxon>Cissampelideae</taxon>
        <taxon>Stephania</taxon>
    </lineage>
</organism>
<comment type="subcellular location">
    <subcellularLocation>
        <location evidence="1">Cytoplasm</location>
        <location evidence="1">Cytoskeleton</location>
    </subcellularLocation>
</comment>
<dbReference type="GO" id="GO:0051011">
    <property type="term" value="F:microtubule minus-end binding"/>
    <property type="evidence" value="ECO:0007669"/>
    <property type="project" value="TreeGrafter"/>
</dbReference>
<evidence type="ECO:0000256" key="6">
    <source>
        <dbReference type="SAM" id="MobiDB-lite"/>
    </source>
</evidence>
<dbReference type="Pfam" id="PF17681">
    <property type="entry name" value="GCP_N_terminal"/>
    <property type="match status" value="1"/>
</dbReference>
<name>A0AAP0KS71_9MAGN</name>
<evidence type="ECO:0008006" key="11">
    <source>
        <dbReference type="Google" id="ProtNLM"/>
    </source>
</evidence>
<evidence type="ECO:0000313" key="9">
    <source>
        <dbReference type="EMBL" id="KAK9156978.1"/>
    </source>
</evidence>